<dbReference type="InterPro" id="IPR018392">
    <property type="entry name" value="LysM"/>
</dbReference>
<dbReference type="SUPFAM" id="SSF54106">
    <property type="entry name" value="LysM domain"/>
    <property type="match status" value="1"/>
</dbReference>
<dbReference type="Gene3D" id="3.10.350.10">
    <property type="entry name" value="LysM domain"/>
    <property type="match status" value="2"/>
</dbReference>
<dbReference type="PROSITE" id="PS51257">
    <property type="entry name" value="PROKAR_LIPOPROTEIN"/>
    <property type="match status" value="1"/>
</dbReference>
<feature type="compositionally biased region" description="Polar residues" evidence="2">
    <location>
        <begin position="348"/>
        <end position="374"/>
    </location>
</feature>
<gene>
    <name evidence="4" type="ORF">DEM25_001520</name>
</gene>
<dbReference type="Gene3D" id="2.70.70.10">
    <property type="entry name" value="Glucose Permease (Domain IIA)"/>
    <property type="match status" value="1"/>
</dbReference>
<dbReference type="InterPro" id="IPR011055">
    <property type="entry name" value="Dup_hybrid_motif"/>
</dbReference>
<accession>A0A3A8ACK3</accession>
<dbReference type="InterPro" id="IPR050570">
    <property type="entry name" value="Cell_wall_metabolism_enzyme"/>
</dbReference>
<evidence type="ECO:0000256" key="1">
    <source>
        <dbReference type="ARBA" id="ARBA00038420"/>
    </source>
</evidence>
<protein>
    <submittedName>
        <fullName evidence="4">LysM peptidoglycan-binding domain-containing protein</fullName>
    </submittedName>
</protein>
<dbReference type="PANTHER" id="PTHR21666:SF263">
    <property type="entry name" value="MUREIN HYDROLASE ACTIVATOR NLPD"/>
    <property type="match status" value="1"/>
</dbReference>
<name>A0A3A8ACK3_9HYPH</name>
<feature type="region of interest" description="Disordered" evidence="2">
    <location>
        <begin position="225"/>
        <end position="280"/>
    </location>
</feature>
<evidence type="ECO:0000259" key="3">
    <source>
        <dbReference type="PROSITE" id="PS51782"/>
    </source>
</evidence>
<dbReference type="SUPFAM" id="SSF51261">
    <property type="entry name" value="Duplicated hybrid motif"/>
    <property type="match status" value="1"/>
</dbReference>
<dbReference type="GO" id="GO:0004222">
    <property type="term" value="F:metalloendopeptidase activity"/>
    <property type="evidence" value="ECO:0007669"/>
    <property type="project" value="TreeGrafter"/>
</dbReference>
<feature type="compositionally biased region" description="Low complexity" evidence="2">
    <location>
        <begin position="260"/>
        <end position="276"/>
    </location>
</feature>
<keyword evidence="5" id="KW-1185">Reference proteome</keyword>
<dbReference type="Proteomes" id="UP000246132">
    <property type="component" value="Unassembled WGS sequence"/>
</dbReference>
<dbReference type="OrthoDB" id="9795421at2"/>
<dbReference type="AlphaFoldDB" id="A0A3A8ACK3"/>
<comment type="caution">
    <text evidence="4">The sequence shown here is derived from an EMBL/GenBank/DDBJ whole genome shotgun (WGS) entry which is preliminary data.</text>
</comment>
<dbReference type="InterPro" id="IPR036779">
    <property type="entry name" value="LysM_dom_sf"/>
</dbReference>
<dbReference type="Pfam" id="PF01551">
    <property type="entry name" value="Peptidase_M23"/>
    <property type="match status" value="1"/>
</dbReference>
<evidence type="ECO:0000313" key="4">
    <source>
        <dbReference type="EMBL" id="RKF08037.1"/>
    </source>
</evidence>
<dbReference type="CDD" id="cd00118">
    <property type="entry name" value="LysM"/>
    <property type="match status" value="2"/>
</dbReference>
<organism evidence="4 5">
    <name type="scientific">Oceaniradius stylonematis</name>
    <dbReference type="NCBI Taxonomy" id="2184161"/>
    <lineage>
        <taxon>Bacteria</taxon>
        <taxon>Pseudomonadati</taxon>
        <taxon>Pseudomonadota</taxon>
        <taxon>Alphaproteobacteria</taxon>
        <taxon>Hyphomicrobiales</taxon>
        <taxon>Ahrensiaceae</taxon>
        <taxon>Oceaniradius</taxon>
    </lineage>
</organism>
<comment type="similarity">
    <text evidence="1">Belongs to the E.coli NlpD/Haemophilus LppB family.</text>
</comment>
<dbReference type="PANTHER" id="PTHR21666">
    <property type="entry name" value="PEPTIDASE-RELATED"/>
    <property type="match status" value="1"/>
</dbReference>
<evidence type="ECO:0000256" key="2">
    <source>
        <dbReference type="SAM" id="MobiDB-lite"/>
    </source>
</evidence>
<dbReference type="PROSITE" id="PS51782">
    <property type="entry name" value="LYSM"/>
    <property type="match status" value="2"/>
</dbReference>
<dbReference type="SMART" id="SM00257">
    <property type="entry name" value="LysM"/>
    <property type="match status" value="2"/>
</dbReference>
<feature type="region of interest" description="Disordered" evidence="2">
    <location>
        <begin position="348"/>
        <end position="376"/>
    </location>
</feature>
<dbReference type="EMBL" id="QFWV02000002">
    <property type="protein sequence ID" value="RKF08037.1"/>
    <property type="molecule type" value="Genomic_DNA"/>
</dbReference>
<feature type="domain" description="LysM" evidence="3">
    <location>
        <begin position="281"/>
        <end position="324"/>
    </location>
</feature>
<feature type="domain" description="LysM" evidence="3">
    <location>
        <begin position="165"/>
        <end position="209"/>
    </location>
</feature>
<dbReference type="InterPro" id="IPR016047">
    <property type="entry name" value="M23ase_b-sheet_dom"/>
</dbReference>
<sequence>MRMFDARRRSASLLQTVSVLVLGGLVSGCAGDVMRFTDDFYTNSVPVRPPAAVQTPFPENAPRIVAVAPQAPAAPARQAFGNGVDTMATGSIGQAASSVPAAVGRAPIAAPSVASQPMPPAPSNAVTDVINNSAASLPQQARQAAASAATSAAGRAAGWTGTGGTYVTLARGETLFNLSKRYGVPVDALKSVNNLSDARGVQAGQRILIPTYVYGRTVPVSAPDANSGVRSARASVGGRSDVSLDRAPVPAARPQASVRPAMPTQTAAAPAATPSASLQGGRYTVQSGDTLSAISHRTGASVAAIKRTNGLSSDMVRVGQRLTIPGLSGDVSATATAALPPNVDPMVTSSVTPAQRPASSSSGSVQAIDESSTARAPDATGVANMRWPARGRVISGFGSNSGGRPNDGIDISVPKGTPVKAAENGVVIYAGDGLKEFGETVLVRHSDGYVTVYGHLDSMSVSRGDNVSRGQTLGASGMSGNARQPQLHFEVRKDSRPVDPTRYLN</sequence>
<proteinExistence type="inferred from homology"/>
<evidence type="ECO:0000313" key="5">
    <source>
        <dbReference type="Proteomes" id="UP000246132"/>
    </source>
</evidence>
<dbReference type="CDD" id="cd12797">
    <property type="entry name" value="M23_peptidase"/>
    <property type="match status" value="1"/>
</dbReference>
<reference evidence="4 5" key="1">
    <citation type="journal article" date="2018" name="Int. J. Syst. Bacteriol.">
        <title>Oceaniradius stylonemae gen. nov., sp. nov., isolated from a red alga, Stylonema cornu-cervi.</title>
        <authorList>
            <person name="Jeong S."/>
        </authorList>
    </citation>
    <scope>NUCLEOTIDE SEQUENCE [LARGE SCALE GENOMIC DNA]</scope>
    <source>
        <strain evidence="4 5">StC1</strain>
    </source>
</reference>
<dbReference type="Pfam" id="PF01476">
    <property type="entry name" value="LysM"/>
    <property type="match status" value="2"/>
</dbReference>